<dbReference type="OrthoDB" id="3698499at2759"/>
<feature type="transmembrane region" description="Helical" evidence="2">
    <location>
        <begin position="6"/>
        <end position="28"/>
    </location>
</feature>
<keyword evidence="5" id="KW-1185">Reference proteome</keyword>
<reference evidence="4" key="3">
    <citation type="journal article" date="2022" name="bioRxiv">
        <title>A global pangenome for the wheat fungal pathogen Pyrenophora tritici-repentis and prediction of effector protein structural homology.</title>
        <authorList>
            <person name="Moolhuijzen P."/>
            <person name="See P.T."/>
            <person name="Shi G."/>
            <person name="Powell H.R."/>
            <person name="Cockram J."/>
            <person name="Jorgensen L.N."/>
            <person name="Benslimane H."/>
            <person name="Strelkov S.E."/>
            <person name="Turner J."/>
            <person name="Liu Z."/>
            <person name="Moffat C.S."/>
        </authorList>
    </citation>
    <scope>NUCLEOTIDE SEQUENCE</scope>
    <source>
        <strain evidence="4">86-124</strain>
    </source>
</reference>
<dbReference type="EMBL" id="NQIK02000006">
    <property type="protein sequence ID" value="KAF7569906.1"/>
    <property type="molecule type" value="Genomic_DNA"/>
</dbReference>
<dbReference type="Proteomes" id="UP000249757">
    <property type="component" value="Unassembled WGS sequence"/>
</dbReference>
<name>A0A2W1H1Y4_9PLEO</name>
<keyword evidence="2" id="KW-0472">Membrane</keyword>
<gene>
    <name evidence="4" type="ORF">Ptr86124_011749</name>
    <name evidence="3" type="ORF">PtrM4_123210</name>
</gene>
<feature type="region of interest" description="Disordered" evidence="1">
    <location>
        <begin position="139"/>
        <end position="180"/>
    </location>
</feature>
<feature type="compositionally biased region" description="Basic and acidic residues" evidence="1">
    <location>
        <begin position="139"/>
        <end position="170"/>
    </location>
</feature>
<evidence type="ECO:0000313" key="3">
    <source>
        <dbReference type="EMBL" id="KAF7569906.1"/>
    </source>
</evidence>
<evidence type="ECO:0000256" key="2">
    <source>
        <dbReference type="SAM" id="Phobius"/>
    </source>
</evidence>
<organism evidence="4 5">
    <name type="scientific">Pyrenophora tritici-repentis</name>
    <dbReference type="NCBI Taxonomy" id="45151"/>
    <lineage>
        <taxon>Eukaryota</taxon>
        <taxon>Fungi</taxon>
        <taxon>Dikarya</taxon>
        <taxon>Ascomycota</taxon>
        <taxon>Pezizomycotina</taxon>
        <taxon>Dothideomycetes</taxon>
        <taxon>Pleosporomycetidae</taxon>
        <taxon>Pleosporales</taxon>
        <taxon>Pleosporineae</taxon>
        <taxon>Pleosporaceae</taxon>
        <taxon>Pyrenophora</taxon>
    </lineage>
</organism>
<protein>
    <submittedName>
        <fullName evidence="4">Uncharacterized protein</fullName>
    </submittedName>
</protein>
<dbReference type="Proteomes" id="UP000245464">
    <property type="component" value="Chromosome 6"/>
</dbReference>
<reference evidence="4" key="2">
    <citation type="submission" date="2021-05" db="EMBL/GenBank/DDBJ databases">
        <authorList>
            <person name="Moolhuijzen P.M."/>
            <person name="Moffat C.S."/>
        </authorList>
    </citation>
    <scope>NUCLEOTIDE SEQUENCE</scope>
    <source>
        <strain evidence="4">86-124</strain>
    </source>
</reference>
<comment type="caution">
    <text evidence="4">The sequence shown here is derived from an EMBL/GenBank/DDBJ whole genome shotgun (WGS) entry which is preliminary data.</text>
</comment>
<sequence length="180" mass="20434">MEGTIYMIGSLTVVTMLFMLTIVAVPGLKERIVKLASSSFRRSLAPVLPLVESPRVQLPVLPVLQPSRVQSPVLPVVWPSRAQPDVTVMQTAQAQPEVTETPGQQKDFIQRQAEPVRDNWTQPTAVTAPPQTRLTTRDLERQRFKDKYLPRSPGKDALQDEFHRKAREGFRPNPNGYRYY</sequence>
<accession>A0A2W1H1Y4</accession>
<evidence type="ECO:0000313" key="5">
    <source>
        <dbReference type="Proteomes" id="UP000249757"/>
    </source>
</evidence>
<keyword evidence="2" id="KW-0812">Transmembrane</keyword>
<reference evidence="3" key="1">
    <citation type="journal article" date="2018" name="BMC Genomics">
        <title>Comparative genomics of the wheat fungal pathogen Pyrenophora tritici-repentis reveals chromosomal variations and genome plasticity.</title>
        <authorList>
            <person name="Moolhuijzen P."/>
            <person name="See P.T."/>
            <person name="Hane J.K."/>
            <person name="Shi G."/>
            <person name="Liu Z."/>
            <person name="Oliver R.P."/>
            <person name="Moffat C.S."/>
        </authorList>
    </citation>
    <scope>NUCLEOTIDE SEQUENCE [LARGE SCALE GENOMIC DNA]</scope>
    <source>
        <strain evidence="3">M4</strain>
    </source>
</reference>
<evidence type="ECO:0000313" key="4">
    <source>
        <dbReference type="EMBL" id="KAI1509209.1"/>
    </source>
</evidence>
<dbReference type="EMBL" id="NRDI02000021">
    <property type="protein sequence ID" value="KAI1509209.1"/>
    <property type="molecule type" value="Genomic_DNA"/>
</dbReference>
<proteinExistence type="predicted"/>
<reference evidence="5" key="4">
    <citation type="journal article" date="2022" name="Microb. Genom.">
        <title>A global pangenome for the wheat fungal pathogen Pyrenophora tritici-repentis and prediction of effector protein structural homology.</title>
        <authorList>
            <person name="Moolhuijzen P.M."/>
            <person name="See P.T."/>
            <person name="Shi G."/>
            <person name="Powell H.R."/>
            <person name="Cockram J."/>
            <person name="Jorgensen L.N."/>
            <person name="Benslimane H."/>
            <person name="Strelkov S.E."/>
            <person name="Turner J."/>
            <person name="Liu Z."/>
            <person name="Moffat C.S."/>
        </authorList>
    </citation>
    <scope>NUCLEOTIDE SEQUENCE [LARGE SCALE GENOMIC DNA]</scope>
</reference>
<evidence type="ECO:0000256" key="1">
    <source>
        <dbReference type="SAM" id="MobiDB-lite"/>
    </source>
</evidence>
<dbReference type="AlphaFoldDB" id="A0A2W1H1Y4"/>
<keyword evidence="2" id="KW-1133">Transmembrane helix</keyword>